<organism evidence="6 7">
    <name type="scientific">Tritrichomonas musculus</name>
    <dbReference type="NCBI Taxonomy" id="1915356"/>
    <lineage>
        <taxon>Eukaryota</taxon>
        <taxon>Metamonada</taxon>
        <taxon>Parabasalia</taxon>
        <taxon>Tritrichomonadida</taxon>
        <taxon>Tritrichomonadidae</taxon>
        <taxon>Tritrichomonas</taxon>
    </lineage>
</organism>
<evidence type="ECO:0000313" key="7">
    <source>
        <dbReference type="Proteomes" id="UP001470230"/>
    </source>
</evidence>
<evidence type="ECO:0000256" key="4">
    <source>
        <dbReference type="ARBA" id="ARBA00022801"/>
    </source>
</evidence>
<dbReference type="EC" id="3.2.1.21" evidence="3"/>
<protein>
    <recommendedName>
        <fullName evidence="3">beta-glucosidase</fullName>
        <ecNumber evidence="3">3.2.1.21</ecNumber>
    </recommendedName>
</protein>
<comment type="caution">
    <text evidence="6">The sequence shown here is derived from an EMBL/GenBank/DDBJ whole genome shotgun (WGS) entry which is preliminary data.</text>
</comment>
<evidence type="ECO:0000256" key="3">
    <source>
        <dbReference type="ARBA" id="ARBA00012744"/>
    </source>
</evidence>
<dbReference type="EMBL" id="JAPFFF010000006">
    <property type="protein sequence ID" value="KAK8888339.1"/>
    <property type="molecule type" value="Genomic_DNA"/>
</dbReference>
<evidence type="ECO:0000256" key="2">
    <source>
        <dbReference type="ARBA" id="ARBA00005336"/>
    </source>
</evidence>
<evidence type="ECO:0000259" key="5">
    <source>
        <dbReference type="Pfam" id="PF00933"/>
    </source>
</evidence>
<dbReference type="PRINTS" id="PR00133">
    <property type="entry name" value="GLHYDRLASE3"/>
</dbReference>
<evidence type="ECO:0000313" key="6">
    <source>
        <dbReference type="EMBL" id="KAK8888339.1"/>
    </source>
</evidence>
<reference evidence="6 7" key="1">
    <citation type="submission" date="2024-04" db="EMBL/GenBank/DDBJ databases">
        <title>Tritrichomonas musculus Genome.</title>
        <authorList>
            <person name="Alves-Ferreira E."/>
            <person name="Grigg M."/>
            <person name="Lorenzi H."/>
            <person name="Galac M."/>
        </authorList>
    </citation>
    <scope>NUCLEOTIDE SEQUENCE [LARGE SCALE GENOMIC DNA]</scope>
    <source>
        <strain evidence="6 7">EAF2021</strain>
    </source>
</reference>
<dbReference type="Gene3D" id="3.20.20.300">
    <property type="entry name" value="Glycoside hydrolase, family 3, N-terminal domain"/>
    <property type="match status" value="1"/>
</dbReference>
<feature type="domain" description="Glycoside hydrolase family 3 N-terminal" evidence="5">
    <location>
        <begin position="90"/>
        <end position="324"/>
    </location>
</feature>
<comment type="similarity">
    <text evidence="2">Belongs to the glycosyl hydrolase 3 family.</text>
</comment>
<dbReference type="PANTHER" id="PTHR42715:SF10">
    <property type="entry name" value="BETA-GLUCOSIDASE"/>
    <property type="match status" value="1"/>
</dbReference>
<keyword evidence="7" id="KW-1185">Reference proteome</keyword>
<evidence type="ECO:0000256" key="1">
    <source>
        <dbReference type="ARBA" id="ARBA00000448"/>
    </source>
</evidence>
<dbReference type="Pfam" id="PF00933">
    <property type="entry name" value="Glyco_hydro_3"/>
    <property type="match status" value="1"/>
</dbReference>
<gene>
    <name evidence="6" type="ORF">M9Y10_039406</name>
</gene>
<sequence length="332" mass="37391">MAVGKVSDQIDSYVGQACALVPGAAGETSSILKDRGVENLILADGPAGVRLTHHFRSDSNGRLRKGGEVWGDYIAEIEPFQPGDIDWYQYCTAIPNATMLANSWDKDLLEDNGKIIGSEMNRFHIHLWLAPGMNIHRNPLCGRNYEYFSEDPVLSGLCSYHEMKGVQSFPDLGVTLKHFFCNNQEDNRFFVNEHVSERALREIYLRNFQIPIELGNPYSIMTSNNLVNGYHAPNHKEVLQKVVHNEWGYDGMIMTDWCITMNSTYACAKSEPIYKIAVSRECIIAGNDLQMPGCVENEKDIIEGVEKGDVKIEDLQACAVRILKCCYLCQKK</sequence>
<dbReference type="InterPro" id="IPR001764">
    <property type="entry name" value="Glyco_hydro_3_N"/>
</dbReference>
<dbReference type="InterPro" id="IPR050288">
    <property type="entry name" value="Cellulose_deg_GH3"/>
</dbReference>
<proteinExistence type="inferred from homology"/>
<keyword evidence="4" id="KW-0378">Hydrolase</keyword>
<dbReference type="SUPFAM" id="SSF51445">
    <property type="entry name" value="(Trans)glycosidases"/>
    <property type="match status" value="1"/>
</dbReference>
<dbReference type="PANTHER" id="PTHR42715">
    <property type="entry name" value="BETA-GLUCOSIDASE"/>
    <property type="match status" value="1"/>
</dbReference>
<dbReference type="InterPro" id="IPR017853">
    <property type="entry name" value="GH"/>
</dbReference>
<name>A0ABR2KB80_9EUKA</name>
<dbReference type="Proteomes" id="UP001470230">
    <property type="component" value="Unassembled WGS sequence"/>
</dbReference>
<accession>A0ABR2KB80</accession>
<comment type="catalytic activity">
    <reaction evidence="1">
        <text>Hydrolysis of terminal, non-reducing beta-D-glucosyl residues with release of beta-D-glucose.</text>
        <dbReference type="EC" id="3.2.1.21"/>
    </reaction>
</comment>
<dbReference type="InterPro" id="IPR036962">
    <property type="entry name" value="Glyco_hydro_3_N_sf"/>
</dbReference>